<evidence type="ECO:0000259" key="1">
    <source>
        <dbReference type="PROSITE" id="PS50097"/>
    </source>
</evidence>
<dbReference type="Pfam" id="PF00651">
    <property type="entry name" value="BTB"/>
    <property type="match status" value="1"/>
</dbReference>
<evidence type="ECO:0000313" key="2">
    <source>
        <dbReference type="EMBL" id="KAF2660685.1"/>
    </source>
</evidence>
<dbReference type="Proteomes" id="UP000799324">
    <property type="component" value="Unassembled WGS sequence"/>
</dbReference>
<sequence>MSTPPPAKRTKATVNLLDTTGTTIEVRVGALSTVLHVHQKLICNKSTFFTNLVTAGSKIVVLPDTEVDIFRTYLHWLYTGNVDNLSTEMGSSLELAKTYVLGEKMIDPDFQDAVMTKLILSSNYECPCVDAVGTIYLGTPKGSPARLLMVDFYVHRAHGGWNKLDELPRLVSAEFAGDLIAALVTKRPFPPGPWPWVPHVNSYRVKPAGIKSESSG</sequence>
<name>A0A6A6TKX7_9PLEO</name>
<dbReference type="PANTHER" id="PTHR47843:SF2">
    <property type="entry name" value="BTB DOMAIN-CONTAINING PROTEIN"/>
    <property type="match status" value="1"/>
</dbReference>
<dbReference type="OrthoDB" id="3794732at2759"/>
<dbReference type="CDD" id="cd18186">
    <property type="entry name" value="BTB_POZ_ZBTB_KLHL-like"/>
    <property type="match status" value="1"/>
</dbReference>
<gene>
    <name evidence="2" type="ORF">K491DRAFT_711585</name>
</gene>
<dbReference type="InterPro" id="IPR011333">
    <property type="entry name" value="SKP1/BTB/POZ_sf"/>
</dbReference>
<dbReference type="PROSITE" id="PS50097">
    <property type="entry name" value="BTB"/>
    <property type="match status" value="1"/>
</dbReference>
<accession>A0A6A6TKX7</accession>
<dbReference type="SUPFAM" id="SSF54695">
    <property type="entry name" value="POZ domain"/>
    <property type="match status" value="1"/>
</dbReference>
<organism evidence="2 3">
    <name type="scientific">Lophiostoma macrostomum CBS 122681</name>
    <dbReference type="NCBI Taxonomy" id="1314788"/>
    <lineage>
        <taxon>Eukaryota</taxon>
        <taxon>Fungi</taxon>
        <taxon>Dikarya</taxon>
        <taxon>Ascomycota</taxon>
        <taxon>Pezizomycotina</taxon>
        <taxon>Dothideomycetes</taxon>
        <taxon>Pleosporomycetidae</taxon>
        <taxon>Pleosporales</taxon>
        <taxon>Lophiostomataceae</taxon>
        <taxon>Lophiostoma</taxon>
    </lineage>
</organism>
<feature type="domain" description="BTB" evidence="1">
    <location>
        <begin position="22"/>
        <end position="86"/>
    </location>
</feature>
<reference evidence="2" key="1">
    <citation type="journal article" date="2020" name="Stud. Mycol.">
        <title>101 Dothideomycetes genomes: a test case for predicting lifestyles and emergence of pathogens.</title>
        <authorList>
            <person name="Haridas S."/>
            <person name="Albert R."/>
            <person name="Binder M."/>
            <person name="Bloem J."/>
            <person name="Labutti K."/>
            <person name="Salamov A."/>
            <person name="Andreopoulos B."/>
            <person name="Baker S."/>
            <person name="Barry K."/>
            <person name="Bills G."/>
            <person name="Bluhm B."/>
            <person name="Cannon C."/>
            <person name="Castanera R."/>
            <person name="Culley D."/>
            <person name="Daum C."/>
            <person name="Ezra D."/>
            <person name="Gonzalez J."/>
            <person name="Henrissat B."/>
            <person name="Kuo A."/>
            <person name="Liang C."/>
            <person name="Lipzen A."/>
            <person name="Lutzoni F."/>
            <person name="Magnuson J."/>
            <person name="Mondo S."/>
            <person name="Nolan M."/>
            <person name="Ohm R."/>
            <person name="Pangilinan J."/>
            <person name="Park H.-J."/>
            <person name="Ramirez L."/>
            <person name="Alfaro M."/>
            <person name="Sun H."/>
            <person name="Tritt A."/>
            <person name="Yoshinaga Y."/>
            <person name="Zwiers L.-H."/>
            <person name="Turgeon B."/>
            <person name="Goodwin S."/>
            <person name="Spatafora J."/>
            <person name="Crous P."/>
            <person name="Grigoriev I."/>
        </authorList>
    </citation>
    <scope>NUCLEOTIDE SEQUENCE</scope>
    <source>
        <strain evidence="2">CBS 122681</strain>
    </source>
</reference>
<keyword evidence="3" id="KW-1185">Reference proteome</keyword>
<proteinExistence type="predicted"/>
<dbReference type="PANTHER" id="PTHR47843">
    <property type="entry name" value="BTB DOMAIN-CONTAINING PROTEIN-RELATED"/>
    <property type="match status" value="1"/>
</dbReference>
<dbReference type="EMBL" id="MU004298">
    <property type="protein sequence ID" value="KAF2660685.1"/>
    <property type="molecule type" value="Genomic_DNA"/>
</dbReference>
<dbReference type="InterPro" id="IPR000210">
    <property type="entry name" value="BTB/POZ_dom"/>
</dbReference>
<dbReference type="Gene3D" id="3.30.710.10">
    <property type="entry name" value="Potassium Channel Kv1.1, Chain A"/>
    <property type="match status" value="1"/>
</dbReference>
<protein>
    <recommendedName>
        <fullName evidence="1">BTB domain-containing protein</fullName>
    </recommendedName>
</protein>
<dbReference type="AlphaFoldDB" id="A0A6A6TKX7"/>
<evidence type="ECO:0000313" key="3">
    <source>
        <dbReference type="Proteomes" id="UP000799324"/>
    </source>
</evidence>